<evidence type="ECO:0000313" key="1">
    <source>
        <dbReference type="EMBL" id="KAF9665421.1"/>
    </source>
</evidence>
<dbReference type="EMBL" id="JADGMS010000016">
    <property type="protein sequence ID" value="KAF9665421.1"/>
    <property type="molecule type" value="Genomic_DNA"/>
</dbReference>
<organism evidence="1 2">
    <name type="scientific">Salix dunnii</name>
    <dbReference type="NCBI Taxonomy" id="1413687"/>
    <lineage>
        <taxon>Eukaryota</taxon>
        <taxon>Viridiplantae</taxon>
        <taxon>Streptophyta</taxon>
        <taxon>Embryophyta</taxon>
        <taxon>Tracheophyta</taxon>
        <taxon>Spermatophyta</taxon>
        <taxon>Magnoliopsida</taxon>
        <taxon>eudicotyledons</taxon>
        <taxon>Gunneridae</taxon>
        <taxon>Pentapetalae</taxon>
        <taxon>rosids</taxon>
        <taxon>fabids</taxon>
        <taxon>Malpighiales</taxon>
        <taxon>Salicaceae</taxon>
        <taxon>Saliceae</taxon>
        <taxon>Salix</taxon>
    </lineage>
</organism>
<keyword evidence="2" id="KW-1185">Reference proteome</keyword>
<evidence type="ECO:0000313" key="2">
    <source>
        <dbReference type="Proteomes" id="UP000657918"/>
    </source>
</evidence>
<proteinExistence type="predicted"/>
<sequence length="74" mass="8590">MESTTCPPVIFLEWDLLQAREIRVRGEIRTPDDFDLPFDMSYFGVEVFAPEAFSLSFETREVDEGTKQQKIAEN</sequence>
<comment type="caution">
    <text evidence="1">The sequence shown here is derived from an EMBL/GenBank/DDBJ whole genome shotgun (WGS) entry which is preliminary data.</text>
</comment>
<protein>
    <submittedName>
        <fullName evidence="1">Uncharacterized protein</fullName>
    </submittedName>
</protein>
<reference evidence="1 2" key="1">
    <citation type="submission" date="2020-10" db="EMBL/GenBank/DDBJ databases">
        <title>Plant Genome Project.</title>
        <authorList>
            <person name="Zhang R.-G."/>
        </authorList>
    </citation>
    <scope>NUCLEOTIDE SEQUENCE [LARGE SCALE GENOMIC DNA]</scope>
    <source>
        <strain evidence="1">FAFU-HL-1</strain>
        <tissue evidence="1">Leaf</tissue>
    </source>
</reference>
<dbReference type="AlphaFoldDB" id="A0A835MLK6"/>
<dbReference type="Proteomes" id="UP000657918">
    <property type="component" value="Chromosome 16"/>
</dbReference>
<accession>A0A835MLK6</accession>
<name>A0A835MLK6_9ROSI</name>
<gene>
    <name evidence="1" type="ORF">SADUNF_Sadunf16G0120900</name>
</gene>